<sequence length="31" mass="3406">MLSHGKVPREVATNGWLPLHWGMAPKQGGFC</sequence>
<dbReference type="Proteomes" id="UP000214566">
    <property type="component" value="Unassembled WGS sequence"/>
</dbReference>
<keyword evidence="2" id="KW-1185">Reference proteome</keyword>
<evidence type="ECO:0000313" key="1">
    <source>
        <dbReference type="EMBL" id="SBP87234.1"/>
    </source>
</evidence>
<proteinExistence type="predicted"/>
<protein>
    <submittedName>
        <fullName evidence="1">Uncharacterized protein</fullName>
    </submittedName>
</protein>
<evidence type="ECO:0000313" key="2">
    <source>
        <dbReference type="Proteomes" id="UP000214566"/>
    </source>
</evidence>
<dbReference type="EMBL" id="FLMQ01000045">
    <property type="protein sequence ID" value="SBP87234.1"/>
    <property type="molecule type" value="Genomic_DNA"/>
</dbReference>
<gene>
    <name evidence="1" type="ORF">THIARS_50482</name>
</gene>
<name>A0A238D208_THIDL</name>
<organism evidence="1 2">
    <name type="scientific">Thiomonas delicata</name>
    <name type="common">Thiomonas cuprina</name>
    <dbReference type="NCBI Taxonomy" id="364030"/>
    <lineage>
        <taxon>Bacteria</taxon>
        <taxon>Pseudomonadati</taxon>
        <taxon>Pseudomonadota</taxon>
        <taxon>Betaproteobacteria</taxon>
        <taxon>Burkholderiales</taxon>
        <taxon>Thiomonas</taxon>
    </lineage>
</organism>
<accession>A0A238D208</accession>
<reference evidence="1 2" key="1">
    <citation type="submission" date="2016-06" db="EMBL/GenBank/DDBJ databases">
        <authorList>
            <person name="Kjaerup R.B."/>
            <person name="Dalgaard T.S."/>
            <person name="Juul-Madsen H.R."/>
        </authorList>
    </citation>
    <scope>NUCLEOTIDE SEQUENCE [LARGE SCALE GENOMIC DNA]</scope>
    <source>
        <strain evidence="1 2">DSM 16361</strain>
    </source>
</reference>
<dbReference type="AlphaFoldDB" id="A0A238D208"/>